<reference evidence="1 2" key="1">
    <citation type="submission" date="2015-09" db="EMBL/GenBank/DDBJ databases">
        <title>Identification and resolution of microdiversity through metagenomic sequencing of parallel consortia.</title>
        <authorList>
            <person name="Nelson W.C."/>
            <person name="Romine M.F."/>
            <person name="Lindemann S.R."/>
        </authorList>
    </citation>
    <scope>NUCLEOTIDE SEQUENCE [LARGE SCALE GENOMIC DNA]</scope>
    <source>
        <strain evidence="1">HL-49</strain>
    </source>
</reference>
<sequence length="83" mass="9886">MIIQTNKAEYLISGLPERKDFISIKSNNRAELARLFGSEKVKQSQEVQWRFEVYSCRQEFANSLILLVKEIDYIDFHELEKFI</sequence>
<protein>
    <submittedName>
        <fullName evidence="1">Uncharacterized protein</fullName>
    </submittedName>
</protein>
<evidence type="ECO:0000313" key="2">
    <source>
        <dbReference type="Proteomes" id="UP000050421"/>
    </source>
</evidence>
<proteinExistence type="predicted"/>
<accession>A0A0P8A1C9</accession>
<dbReference type="OrthoDB" id="839304at2"/>
<name>A0A0P8A1C9_9BACT</name>
<dbReference type="EMBL" id="LJXT01000153">
    <property type="protein sequence ID" value="KPQ08951.1"/>
    <property type="molecule type" value="Genomic_DNA"/>
</dbReference>
<dbReference type="AlphaFoldDB" id="A0A0P8A1C9"/>
<dbReference type="Proteomes" id="UP000050421">
    <property type="component" value="Unassembled WGS sequence"/>
</dbReference>
<gene>
    <name evidence="1" type="ORF">HLUCCX10_16780</name>
</gene>
<dbReference type="PATRIC" id="fig|1305737.6.peg.363"/>
<evidence type="ECO:0000313" key="1">
    <source>
        <dbReference type="EMBL" id="KPQ08951.1"/>
    </source>
</evidence>
<organism evidence="1 2">
    <name type="scientific">Algoriphagus marincola HL-49</name>
    <dbReference type="NCBI Taxonomy" id="1305737"/>
    <lineage>
        <taxon>Bacteria</taxon>
        <taxon>Pseudomonadati</taxon>
        <taxon>Bacteroidota</taxon>
        <taxon>Cytophagia</taxon>
        <taxon>Cytophagales</taxon>
        <taxon>Cyclobacteriaceae</taxon>
        <taxon>Algoriphagus</taxon>
    </lineage>
</organism>
<comment type="caution">
    <text evidence="1">The sequence shown here is derived from an EMBL/GenBank/DDBJ whole genome shotgun (WGS) entry which is preliminary data.</text>
</comment>